<dbReference type="GO" id="GO:0005615">
    <property type="term" value="C:extracellular space"/>
    <property type="evidence" value="ECO:0007669"/>
    <property type="project" value="TreeGrafter"/>
</dbReference>
<sequence>DSGALNNTLLIVLGDHGNRVSAMSRSYAGRIEERQPLLSIRPPPGFADAYPEAMRNARDNTQRFISNFDVHETLLDITDDRFGAERPVKRGKSLFEPIPQGRSCVDNNVVQNFCLCMIPEPENQRSSVNYTAMEMSLSRHLASFQCVLENSIKCEKE</sequence>
<dbReference type="PANTHER" id="PTHR10974">
    <property type="entry name" value="FI08016P-RELATED"/>
    <property type="match status" value="1"/>
</dbReference>
<dbReference type="SUPFAM" id="SSF53649">
    <property type="entry name" value="Alkaline phosphatase-like"/>
    <property type="match status" value="1"/>
</dbReference>
<dbReference type="InterPro" id="IPR017850">
    <property type="entry name" value="Alkaline_phosphatase_core_sf"/>
</dbReference>
<protein>
    <recommendedName>
        <fullName evidence="3">Sulfatase N-terminal domain-containing protein</fullName>
    </recommendedName>
</protein>
<evidence type="ECO:0000313" key="1">
    <source>
        <dbReference type="EMBL" id="KIH48202.1"/>
    </source>
</evidence>
<accession>A0A0C2CEC7</accession>
<dbReference type="Proteomes" id="UP000054047">
    <property type="component" value="Unassembled WGS sequence"/>
</dbReference>
<feature type="non-terminal residue" evidence="1">
    <location>
        <position position="157"/>
    </location>
</feature>
<dbReference type="OrthoDB" id="413313at2759"/>
<dbReference type="InterPro" id="IPR004245">
    <property type="entry name" value="DUF229"/>
</dbReference>
<evidence type="ECO:0008006" key="3">
    <source>
        <dbReference type="Google" id="ProtNLM"/>
    </source>
</evidence>
<dbReference type="AlphaFoldDB" id="A0A0C2CEC7"/>
<dbReference type="Gene3D" id="3.40.720.10">
    <property type="entry name" value="Alkaline Phosphatase, subunit A"/>
    <property type="match status" value="1"/>
</dbReference>
<feature type="non-terminal residue" evidence="1">
    <location>
        <position position="1"/>
    </location>
</feature>
<dbReference type="Pfam" id="PF02995">
    <property type="entry name" value="DUF229"/>
    <property type="match status" value="1"/>
</dbReference>
<dbReference type="EMBL" id="KN761682">
    <property type="protein sequence ID" value="KIH48202.1"/>
    <property type="molecule type" value="Genomic_DNA"/>
</dbReference>
<keyword evidence="2" id="KW-1185">Reference proteome</keyword>
<name>A0A0C2CEC7_9BILA</name>
<evidence type="ECO:0000313" key="2">
    <source>
        <dbReference type="Proteomes" id="UP000054047"/>
    </source>
</evidence>
<reference evidence="1 2" key="1">
    <citation type="submission" date="2013-12" db="EMBL/GenBank/DDBJ databases">
        <title>Draft genome of the parsitic nematode Ancylostoma duodenale.</title>
        <authorList>
            <person name="Mitreva M."/>
        </authorList>
    </citation>
    <scope>NUCLEOTIDE SEQUENCE [LARGE SCALE GENOMIC DNA]</scope>
    <source>
        <strain evidence="1 2">Zhejiang</strain>
    </source>
</reference>
<proteinExistence type="predicted"/>
<organism evidence="1 2">
    <name type="scientific">Ancylostoma duodenale</name>
    <dbReference type="NCBI Taxonomy" id="51022"/>
    <lineage>
        <taxon>Eukaryota</taxon>
        <taxon>Metazoa</taxon>
        <taxon>Ecdysozoa</taxon>
        <taxon>Nematoda</taxon>
        <taxon>Chromadorea</taxon>
        <taxon>Rhabditida</taxon>
        <taxon>Rhabditina</taxon>
        <taxon>Rhabditomorpha</taxon>
        <taxon>Strongyloidea</taxon>
        <taxon>Ancylostomatidae</taxon>
        <taxon>Ancylostomatinae</taxon>
        <taxon>Ancylostoma</taxon>
    </lineage>
</organism>
<dbReference type="PANTHER" id="PTHR10974:SF6">
    <property type="entry name" value="PROTEIN CBG19234"/>
    <property type="match status" value="1"/>
</dbReference>
<gene>
    <name evidence="1" type="ORF">ANCDUO_21732</name>
</gene>